<protein>
    <submittedName>
        <fullName evidence="2">Uncharacterized protein</fullName>
    </submittedName>
</protein>
<evidence type="ECO:0000256" key="1">
    <source>
        <dbReference type="SAM" id="Phobius"/>
    </source>
</evidence>
<evidence type="ECO:0000313" key="3">
    <source>
        <dbReference type="Proteomes" id="UP000568380"/>
    </source>
</evidence>
<proteinExistence type="predicted"/>
<dbReference type="EMBL" id="JACHIN010000002">
    <property type="protein sequence ID" value="MBB5076312.1"/>
    <property type="molecule type" value="Genomic_DNA"/>
</dbReference>
<feature type="transmembrane region" description="Helical" evidence="1">
    <location>
        <begin position="31"/>
        <end position="50"/>
    </location>
</feature>
<keyword evidence="1" id="KW-0812">Transmembrane</keyword>
<reference evidence="2 3" key="1">
    <citation type="submission" date="2020-08" db="EMBL/GenBank/DDBJ databases">
        <title>Genomic Encyclopedia of Type Strains, Phase IV (KMG-IV): sequencing the most valuable type-strain genomes for metagenomic binning, comparative biology and taxonomic classification.</title>
        <authorList>
            <person name="Goeker M."/>
        </authorList>
    </citation>
    <scope>NUCLEOTIDE SEQUENCE [LARGE SCALE GENOMIC DNA]</scope>
    <source>
        <strain evidence="2 3">DSM 45385</strain>
    </source>
</reference>
<name>A0A7W7ZYS3_9ACTN</name>
<evidence type="ECO:0000313" key="2">
    <source>
        <dbReference type="EMBL" id="MBB5076312.1"/>
    </source>
</evidence>
<keyword evidence="1" id="KW-0472">Membrane</keyword>
<dbReference type="RefSeq" id="WP_184959762.1">
    <property type="nucleotide sequence ID" value="NZ_JACHIN010000002.1"/>
</dbReference>
<accession>A0A7W7ZYS3</accession>
<dbReference type="AlphaFoldDB" id="A0A7W7ZYS3"/>
<feature type="transmembrane region" description="Helical" evidence="1">
    <location>
        <begin position="7"/>
        <end position="25"/>
    </location>
</feature>
<gene>
    <name evidence="2" type="ORF">HNR40_001776</name>
</gene>
<keyword evidence="1" id="KW-1133">Transmembrane helix</keyword>
<sequence>MRPTFKATLIGIGVFVILLLLTQLGGGFGPLEVGIAAVIAIATTLIISRITRSSR</sequence>
<dbReference type="Proteomes" id="UP000568380">
    <property type="component" value="Unassembled WGS sequence"/>
</dbReference>
<organism evidence="2 3">
    <name type="scientific">Nonomuraea endophytica</name>
    <dbReference type="NCBI Taxonomy" id="714136"/>
    <lineage>
        <taxon>Bacteria</taxon>
        <taxon>Bacillati</taxon>
        <taxon>Actinomycetota</taxon>
        <taxon>Actinomycetes</taxon>
        <taxon>Streptosporangiales</taxon>
        <taxon>Streptosporangiaceae</taxon>
        <taxon>Nonomuraea</taxon>
    </lineage>
</organism>
<comment type="caution">
    <text evidence="2">The sequence shown here is derived from an EMBL/GenBank/DDBJ whole genome shotgun (WGS) entry which is preliminary data.</text>
</comment>
<keyword evidence="3" id="KW-1185">Reference proteome</keyword>